<evidence type="ECO:0000256" key="2">
    <source>
        <dbReference type="ARBA" id="ARBA00022527"/>
    </source>
</evidence>
<evidence type="ECO:0000256" key="8">
    <source>
        <dbReference type="ARBA" id="ARBA00049003"/>
    </source>
</evidence>
<dbReference type="GO" id="GO:0004712">
    <property type="term" value="F:protein serine/threonine/tyrosine kinase activity"/>
    <property type="evidence" value="ECO:0007669"/>
    <property type="project" value="UniProtKB-EC"/>
</dbReference>
<evidence type="ECO:0000256" key="4">
    <source>
        <dbReference type="ARBA" id="ARBA00022741"/>
    </source>
</evidence>
<dbReference type="GO" id="GO:0005634">
    <property type="term" value="C:nucleus"/>
    <property type="evidence" value="ECO:0007669"/>
    <property type="project" value="TreeGrafter"/>
</dbReference>
<dbReference type="SUPFAM" id="SSF56112">
    <property type="entry name" value="Protein kinase-like (PK-like)"/>
    <property type="match status" value="1"/>
</dbReference>
<dbReference type="InterPro" id="IPR008271">
    <property type="entry name" value="Ser/Thr_kinase_AS"/>
</dbReference>
<keyword evidence="4" id="KW-0547">Nucleotide-binding</keyword>
<name>A0A2Z6PCM0_TRISU</name>
<dbReference type="PROSITE" id="PS50011">
    <property type="entry name" value="PROTEIN_KINASE_DOM"/>
    <property type="match status" value="1"/>
</dbReference>
<dbReference type="SMART" id="SM00220">
    <property type="entry name" value="S_TKc"/>
    <property type="match status" value="1"/>
</dbReference>
<evidence type="ECO:0000313" key="12">
    <source>
        <dbReference type="EMBL" id="GAU46735.1"/>
    </source>
</evidence>
<dbReference type="Pfam" id="PF00069">
    <property type="entry name" value="Pkinase"/>
    <property type="match status" value="1"/>
</dbReference>
<dbReference type="GO" id="GO:0005524">
    <property type="term" value="F:ATP binding"/>
    <property type="evidence" value="ECO:0007669"/>
    <property type="project" value="UniProtKB-KW"/>
</dbReference>
<evidence type="ECO:0000259" key="11">
    <source>
        <dbReference type="PROSITE" id="PS50011"/>
    </source>
</evidence>
<dbReference type="PANTHER" id="PTHR45646:SF7">
    <property type="entry name" value="SERINE_THREONINE-PROTEIN KINASE AFC2"/>
    <property type="match status" value="1"/>
</dbReference>
<evidence type="ECO:0000256" key="9">
    <source>
        <dbReference type="ARBA" id="ARBA00049308"/>
    </source>
</evidence>
<reference evidence="13" key="1">
    <citation type="journal article" date="2017" name="Front. Plant Sci.">
        <title>Climate Clever Clovers: New Paradigm to Reduce the Environmental Footprint of Ruminants by Breeding Low Methanogenic Forages Utilizing Haplotype Variation.</title>
        <authorList>
            <person name="Kaur P."/>
            <person name="Appels R."/>
            <person name="Bayer P.E."/>
            <person name="Keeble-Gagnere G."/>
            <person name="Wang J."/>
            <person name="Hirakawa H."/>
            <person name="Shirasawa K."/>
            <person name="Vercoe P."/>
            <person name="Stefanova K."/>
            <person name="Durmic Z."/>
            <person name="Nichols P."/>
            <person name="Revell C."/>
            <person name="Isobe S.N."/>
            <person name="Edwards D."/>
            <person name="Erskine W."/>
        </authorList>
    </citation>
    <scope>NUCLEOTIDE SEQUENCE [LARGE SCALE GENOMIC DNA]</scope>
    <source>
        <strain evidence="13">cv. Daliak</strain>
    </source>
</reference>
<dbReference type="FunFam" id="3.30.200.20:FF:000463">
    <property type="entry name" value="Serine/threonine-protein kinase AFC2"/>
    <property type="match status" value="1"/>
</dbReference>
<keyword evidence="13" id="KW-1185">Reference proteome</keyword>
<protein>
    <recommendedName>
        <fullName evidence="1">dual-specificity kinase</fullName>
        <ecNumber evidence="1">2.7.12.1</ecNumber>
    </recommendedName>
</protein>
<evidence type="ECO:0000256" key="10">
    <source>
        <dbReference type="ARBA" id="ARBA00051680"/>
    </source>
</evidence>
<dbReference type="FunFam" id="1.10.510.10:FF:000612">
    <property type="entry name" value="Serine/threonine-protein kinase AFC2"/>
    <property type="match status" value="1"/>
</dbReference>
<dbReference type="PROSITE" id="PS00108">
    <property type="entry name" value="PROTEIN_KINASE_ST"/>
    <property type="match status" value="1"/>
</dbReference>
<evidence type="ECO:0000313" key="13">
    <source>
        <dbReference type="Proteomes" id="UP000242715"/>
    </source>
</evidence>
<evidence type="ECO:0000256" key="5">
    <source>
        <dbReference type="ARBA" id="ARBA00022777"/>
    </source>
</evidence>
<dbReference type="InterPro" id="IPR000719">
    <property type="entry name" value="Prot_kinase_dom"/>
</dbReference>
<keyword evidence="6" id="KW-0067">ATP-binding</keyword>
<comment type="similarity">
    <text evidence="7">Belongs to the protein kinase superfamily. CMGC Ser/Thr protein kinase family. Lammer subfamily.</text>
</comment>
<dbReference type="GO" id="GO:0004674">
    <property type="term" value="F:protein serine/threonine kinase activity"/>
    <property type="evidence" value="ECO:0007669"/>
    <property type="project" value="UniProtKB-KW"/>
</dbReference>
<dbReference type="Gene3D" id="3.30.200.20">
    <property type="entry name" value="Phosphorylase Kinase, domain 1"/>
    <property type="match status" value="1"/>
</dbReference>
<dbReference type="InterPro" id="IPR011009">
    <property type="entry name" value="Kinase-like_dom_sf"/>
</dbReference>
<dbReference type="OrthoDB" id="283111at2759"/>
<keyword evidence="2" id="KW-0723">Serine/threonine-protein kinase</keyword>
<comment type="catalytic activity">
    <reaction evidence="8">
        <text>L-seryl-[protein] + ATP = O-phospho-L-seryl-[protein] + ADP + H(+)</text>
        <dbReference type="Rhea" id="RHEA:17989"/>
        <dbReference type="Rhea" id="RHEA-COMP:9863"/>
        <dbReference type="Rhea" id="RHEA-COMP:11604"/>
        <dbReference type="ChEBI" id="CHEBI:15378"/>
        <dbReference type="ChEBI" id="CHEBI:29999"/>
        <dbReference type="ChEBI" id="CHEBI:30616"/>
        <dbReference type="ChEBI" id="CHEBI:83421"/>
        <dbReference type="ChEBI" id="CHEBI:456216"/>
        <dbReference type="EC" id="2.7.12.1"/>
    </reaction>
</comment>
<evidence type="ECO:0000256" key="6">
    <source>
        <dbReference type="ARBA" id="ARBA00022840"/>
    </source>
</evidence>
<evidence type="ECO:0000256" key="1">
    <source>
        <dbReference type="ARBA" id="ARBA00013203"/>
    </source>
</evidence>
<evidence type="ECO:0000256" key="7">
    <source>
        <dbReference type="ARBA" id="ARBA00037966"/>
    </source>
</evidence>
<dbReference type="AlphaFoldDB" id="A0A2Z6PCM0"/>
<dbReference type="PANTHER" id="PTHR45646">
    <property type="entry name" value="SERINE/THREONINE-PROTEIN KINASE DOA-RELATED"/>
    <property type="match status" value="1"/>
</dbReference>
<comment type="catalytic activity">
    <reaction evidence="10">
        <text>L-tyrosyl-[protein] + ATP = O-phospho-L-tyrosyl-[protein] + ADP + H(+)</text>
        <dbReference type="Rhea" id="RHEA:10596"/>
        <dbReference type="Rhea" id="RHEA-COMP:10136"/>
        <dbReference type="Rhea" id="RHEA-COMP:20101"/>
        <dbReference type="ChEBI" id="CHEBI:15378"/>
        <dbReference type="ChEBI" id="CHEBI:30616"/>
        <dbReference type="ChEBI" id="CHEBI:46858"/>
        <dbReference type="ChEBI" id="CHEBI:61978"/>
        <dbReference type="ChEBI" id="CHEBI:456216"/>
        <dbReference type="EC" id="2.7.12.1"/>
    </reaction>
</comment>
<comment type="catalytic activity">
    <reaction evidence="9">
        <text>L-threonyl-[protein] + ATP = O-phospho-L-threonyl-[protein] + ADP + H(+)</text>
        <dbReference type="Rhea" id="RHEA:46608"/>
        <dbReference type="Rhea" id="RHEA-COMP:11060"/>
        <dbReference type="Rhea" id="RHEA-COMP:11605"/>
        <dbReference type="ChEBI" id="CHEBI:15378"/>
        <dbReference type="ChEBI" id="CHEBI:30013"/>
        <dbReference type="ChEBI" id="CHEBI:30616"/>
        <dbReference type="ChEBI" id="CHEBI:61977"/>
        <dbReference type="ChEBI" id="CHEBI:456216"/>
        <dbReference type="EC" id="2.7.12.1"/>
    </reaction>
</comment>
<dbReference type="EMBL" id="DF974245">
    <property type="protein sequence ID" value="GAU46735.1"/>
    <property type="molecule type" value="Genomic_DNA"/>
</dbReference>
<dbReference type="CDD" id="cd14134">
    <property type="entry name" value="PKc_CLK"/>
    <property type="match status" value="1"/>
</dbReference>
<proteinExistence type="inferred from homology"/>
<dbReference type="InterPro" id="IPR051175">
    <property type="entry name" value="CLK_kinases"/>
</dbReference>
<accession>A0A2Z6PCM0</accession>
<organism evidence="12 13">
    <name type="scientific">Trifolium subterraneum</name>
    <name type="common">Subterranean clover</name>
    <dbReference type="NCBI Taxonomy" id="3900"/>
    <lineage>
        <taxon>Eukaryota</taxon>
        <taxon>Viridiplantae</taxon>
        <taxon>Streptophyta</taxon>
        <taxon>Embryophyta</taxon>
        <taxon>Tracheophyta</taxon>
        <taxon>Spermatophyta</taxon>
        <taxon>Magnoliopsida</taxon>
        <taxon>eudicotyledons</taxon>
        <taxon>Gunneridae</taxon>
        <taxon>Pentapetalae</taxon>
        <taxon>rosids</taxon>
        <taxon>fabids</taxon>
        <taxon>Fabales</taxon>
        <taxon>Fabaceae</taxon>
        <taxon>Papilionoideae</taxon>
        <taxon>50 kb inversion clade</taxon>
        <taxon>NPAAA clade</taxon>
        <taxon>Hologalegina</taxon>
        <taxon>IRL clade</taxon>
        <taxon>Trifolieae</taxon>
        <taxon>Trifolium</taxon>
    </lineage>
</organism>
<evidence type="ECO:0000256" key="3">
    <source>
        <dbReference type="ARBA" id="ARBA00022679"/>
    </source>
</evidence>
<sequence>MEMERVFEFPHSHMDRRPRKRARLGWDVPETPKAQVGLFFGQELGNISSYAPSGVPSENINNSVIVKGDARNGSPPWRNDDKDGHYMFAVGENLTSRYKIHSKMGEGTFGQVLECWDRERKEMVAIKIVRGIKKYREAAMIEIEMLQQLGKHDIGGNRCVQIRNWFDYRNHICIVFEKLGPSLYDFLRKNNYRSFPIDLVREIGRQLLEFMHDLRMIHTDLKPENILLVSSDYVKVPDYKISSRSPNSYFKKVPKSSAIKVIDFGSTTYERVDQSYIVSTRHYRAPEVILGLGWSHPCDIWSVGCILVELCTGEALFQTHENLEHLAMMERVLGPLPMHMLKRVDRHAEKYVRRGKLDWPVGATSRESIKAVTKLPRLQNLIMQHVDHSAGDLIHLLQGLLRYDPSERITAKEALRHSFFMRRSH</sequence>
<keyword evidence="3" id="KW-0808">Transferase</keyword>
<dbReference type="EC" id="2.7.12.1" evidence="1"/>
<keyword evidence="5" id="KW-0418">Kinase</keyword>
<feature type="domain" description="Protein kinase" evidence="11">
    <location>
        <begin position="98"/>
        <end position="420"/>
    </location>
</feature>
<dbReference type="Gene3D" id="1.10.510.10">
    <property type="entry name" value="Transferase(Phosphotransferase) domain 1"/>
    <property type="match status" value="1"/>
</dbReference>
<gene>
    <name evidence="12" type="ORF">TSUD_185950</name>
</gene>
<dbReference type="Proteomes" id="UP000242715">
    <property type="component" value="Unassembled WGS sequence"/>
</dbReference>